<accession>A0A843VYN9</accession>
<dbReference type="Proteomes" id="UP000652761">
    <property type="component" value="Unassembled WGS sequence"/>
</dbReference>
<evidence type="ECO:0000313" key="1">
    <source>
        <dbReference type="EMBL" id="MQM02029.1"/>
    </source>
</evidence>
<dbReference type="EMBL" id="NMUH01002778">
    <property type="protein sequence ID" value="MQM02029.1"/>
    <property type="molecule type" value="Genomic_DNA"/>
</dbReference>
<evidence type="ECO:0000313" key="2">
    <source>
        <dbReference type="Proteomes" id="UP000652761"/>
    </source>
</evidence>
<sequence length="169" mass="18529">MSPSGSGCDSPLVAFRMRQVRPRMIHTLTRKGMTKSEARSALESGRSTYVVFVSTYEWGRSTWAKRVPSSVPAFGYQQDPTAASEYLIACSVKGPSFRAGSARLVLKTPSERTTLPCIRHLAASHAFEHQVSSSGLGYQAAGLAHRAGYLLGTFLPRELKRPFIPLQQL</sequence>
<keyword evidence="2" id="KW-1185">Reference proteome</keyword>
<name>A0A843VYN9_COLES</name>
<comment type="caution">
    <text evidence="1">The sequence shown here is derived from an EMBL/GenBank/DDBJ whole genome shotgun (WGS) entry which is preliminary data.</text>
</comment>
<dbReference type="AlphaFoldDB" id="A0A843VYN9"/>
<organism evidence="1 2">
    <name type="scientific">Colocasia esculenta</name>
    <name type="common">Wild taro</name>
    <name type="synonym">Arum esculentum</name>
    <dbReference type="NCBI Taxonomy" id="4460"/>
    <lineage>
        <taxon>Eukaryota</taxon>
        <taxon>Viridiplantae</taxon>
        <taxon>Streptophyta</taxon>
        <taxon>Embryophyta</taxon>
        <taxon>Tracheophyta</taxon>
        <taxon>Spermatophyta</taxon>
        <taxon>Magnoliopsida</taxon>
        <taxon>Liliopsida</taxon>
        <taxon>Araceae</taxon>
        <taxon>Aroideae</taxon>
        <taxon>Colocasieae</taxon>
        <taxon>Colocasia</taxon>
    </lineage>
</organism>
<gene>
    <name evidence="1" type="ORF">Taro_034795</name>
</gene>
<protein>
    <submittedName>
        <fullName evidence="1">Uncharacterized protein</fullName>
    </submittedName>
</protein>
<reference evidence="1" key="1">
    <citation type="submission" date="2017-07" db="EMBL/GenBank/DDBJ databases">
        <title>Taro Niue Genome Assembly and Annotation.</title>
        <authorList>
            <person name="Atibalentja N."/>
            <person name="Keating K."/>
            <person name="Fields C.J."/>
        </authorList>
    </citation>
    <scope>NUCLEOTIDE SEQUENCE</scope>
    <source>
        <strain evidence="1">Niue_2</strain>
        <tissue evidence="1">Leaf</tissue>
    </source>
</reference>
<proteinExistence type="predicted"/>